<dbReference type="NCBIfam" id="NF045576">
    <property type="entry name" value="BT_3928_fam"/>
    <property type="match status" value="1"/>
</dbReference>
<evidence type="ECO:0000256" key="2">
    <source>
        <dbReference type="ARBA" id="ARBA00022692"/>
    </source>
</evidence>
<dbReference type="EMBL" id="QENZ01000003">
    <property type="protein sequence ID" value="PVX52550.1"/>
    <property type="molecule type" value="Genomic_DNA"/>
</dbReference>
<dbReference type="OrthoDB" id="9809429at2"/>
<evidence type="ECO:0000259" key="6">
    <source>
        <dbReference type="Pfam" id="PF07291"/>
    </source>
</evidence>
<feature type="domain" description="Methylamine utilisation protein MauE" evidence="6">
    <location>
        <begin position="1"/>
        <end position="133"/>
    </location>
</feature>
<protein>
    <submittedName>
        <fullName evidence="7">Putative membrane protein YphA (DoxX/SURF4 family)</fullName>
    </submittedName>
</protein>
<feature type="transmembrane region" description="Helical" evidence="5">
    <location>
        <begin position="119"/>
        <end position="136"/>
    </location>
</feature>
<dbReference type="GO" id="GO:0016020">
    <property type="term" value="C:membrane"/>
    <property type="evidence" value="ECO:0007669"/>
    <property type="project" value="UniProtKB-SubCell"/>
</dbReference>
<evidence type="ECO:0000256" key="1">
    <source>
        <dbReference type="ARBA" id="ARBA00004141"/>
    </source>
</evidence>
<evidence type="ECO:0000313" key="8">
    <source>
        <dbReference type="Proteomes" id="UP000251835"/>
    </source>
</evidence>
<dbReference type="RefSeq" id="WP_116496078.1">
    <property type="nucleotide sequence ID" value="NZ_QENZ01000003.1"/>
</dbReference>
<dbReference type="GO" id="GO:0030416">
    <property type="term" value="P:methylamine metabolic process"/>
    <property type="evidence" value="ECO:0007669"/>
    <property type="project" value="InterPro"/>
</dbReference>
<gene>
    <name evidence="7" type="ORF">C7377_0875</name>
</gene>
<dbReference type="Proteomes" id="UP000251835">
    <property type="component" value="Unassembled WGS sequence"/>
</dbReference>
<accession>A0A7L4US15</accession>
<dbReference type="Pfam" id="PF07291">
    <property type="entry name" value="MauE"/>
    <property type="match status" value="1"/>
</dbReference>
<keyword evidence="2 5" id="KW-0812">Transmembrane</keyword>
<comment type="subcellular location">
    <subcellularLocation>
        <location evidence="1">Membrane</location>
        <topology evidence="1">Multi-pass membrane protein</topology>
    </subcellularLocation>
</comment>
<organism evidence="7 8">
    <name type="scientific">Balneicella halophila</name>
    <dbReference type="NCBI Taxonomy" id="1537566"/>
    <lineage>
        <taxon>Bacteria</taxon>
        <taxon>Pseudomonadati</taxon>
        <taxon>Bacteroidota</taxon>
        <taxon>Bacteroidia</taxon>
        <taxon>Bacteroidales</taxon>
        <taxon>Balneicellaceae</taxon>
        <taxon>Balneicella</taxon>
    </lineage>
</organism>
<comment type="caution">
    <text evidence="7">The sequence shown here is derived from an EMBL/GenBank/DDBJ whole genome shotgun (WGS) entry which is preliminary data.</text>
</comment>
<feature type="transmembrane region" description="Helical" evidence="5">
    <location>
        <begin position="80"/>
        <end position="99"/>
    </location>
</feature>
<keyword evidence="3 5" id="KW-1133">Transmembrane helix</keyword>
<feature type="transmembrane region" description="Helical" evidence="5">
    <location>
        <begin position="389"/>
        <end position="409"/>
    </location>
</feature>
<name>A0A7L4US15_BALHA</name>
<evidence type="ECO:0000313" key="7">
    <source>
        <dbReference type="EMBL" id="PVX52550.1"/>
    </source>
</evidence>
<sequence>MKYAYIILRILLGVLFVFSGYVKAIDPWGTAIKFDEYFEAMGMNLFHSLSFLFSNLLSVLELLVGYLLIFNIKMKWTSRITLLLMLLFTPLTLWLAITGKVTDCGCFGDAVKLTDWETFYKNIFLLAVTIFVLVYRKKHPSTIPSKKQRLLFIIGLLFSAGVTYFSYQHLPLIDFRPFKVGSDIKKESQIPEDAPTAEYETTLIYEKNGVEKEFDEENYPWQDTTWHYVDTKQKLIKEGYKPAIEDFFIETVEGESITNEILNSESCLLIVSYKIEKIDFVKQYQATYLNEVVKAANQENLPVYLLTASNPQQVENISSYLSDDIIYSLADEKMLKTMIRANPGVVLLNNGIVAGKWNANDLPESIDFHNEKLNQDNEQLKRTTYNNQIYFSLLILVALAVVTLVIIIIKKQPITESKKKQTKL</sequence>
<reference evidence="7 8" key="1">
    <citation type="submission" date="2018-05" db="EMBL/GenBank/DDBJ databases">
        <title>Genomic Encyclopedia of Type Strains, Phase IV (KMG-IV): sequencing the most valuable type-strain genomes for metagenomic binning, comparative biology and taxonomic classification.</title>
        <authorList>
            <person name="Goeker M."/>
        </authorList>
    </citation>
    <scope>NUCLEOTIDE SEQUENCE [LARGE SCALE GENOMIC DNA]</scope>
    <source>
        <strain evidence="7 8">DSM 28579</strain>
    </source>
</reference>
<dbReference type="AlphaFoldDB" id="A0A7L4US15"/>
<dbReference type="InterPro" id="IPR009908">
    <property type="entry name" value="Methylamine_util_MauE"/>
</dbReference>
<evidence type="ECO:0000256" key="4">
    <source>
        <dbReference type="ARBA" id="ARBA00023136"/>
    </source>
</evidence>
<keyword evidence="4 5" id="KW-0472">Membrane</keyword>
<evidence type="ECO:0000256" key="3">
    <source>
        <dbReference type="ARBA" id="ARBA00022989"/>
    </source>
</evidence>
<evidence type="ECO:0000256" key="5">
    <source>
        <dbReference type="SAM" id="Phobius"/>
    </source>
</evidence>
<feature type="transmembrane region" description="Helical" evidence="5">
    <location>
        <begin position="148"/>
        <end position="167"/>
    </location>
</feature>
<proteinExistence type="predicted"/>
<keyword evidence="8" id="KW-1185">Reference proteome</keyword>
<feature type="transmembrane region" description="Helical" evidence="5">
    <location>
        <begin position="48"/>
        <end position="68"/>
    </location>
</feature>